<dbReference type="AlphaFoldDB" id="A0A1D2LTJ3"/>
<dbReference type="EMBL" id="CP023483">
    <property type="protein sequence ID" value="ATF25271.1"/>
    <property type="molecule type" value="Genomic_DNA"/>
</dbReference>
<sequence>MVHLLGILGHAAIANGNNNILDIPVAGQPTRQLALKDGCQKYKARKGWIKSISFKESKNRPAVRKLGG</sequence>
<reference evidence="1 2" key="1">
    <citation type="submission" date="2017-09" db="EMBL/GenBank/DDBJ databases">
        <title>Complete Genome Sequences of Two Strains of the Meat Spoilage Bacterium Brochothrix thermosphacta Isolated from Ground Chicken.</title>
        <authorList>
            <person name="Paoli G.C."/>
            <person name="Wijey C."/>
            <person name="Chen C.-Y."/>
            <person name="Nguyen L."/>
            <person name="Yan X."/>
            <person name="Irwin P.L."/>
        </authorList>
    </citation>
    <scope>NUCLEOTIDE SEQUENCE [LARGE SCALE GENOMIC DNA]</scope>
    <source>
        <strain evidence="1 2">BI</strain>
    </source>
</reference>
<keyword evidence="2" id="KW-1185">Reference proteome</keyword>
<evidence type="ECO:0000313" key="1">
    <source>
        <dbReference type="EMBL" id="ATF25271.1"/>
    </source>
</evidence>
<protein>
    <submittedName>
        <fullName evidence="1">Uncharacterized protein</fullName>
    </submittedName>
</protein>
<gene>
    <name evidence="1" type="ORF">CNY62_02075</name>
</gene>
<name>A0A1D2LTJ3_BROTH</name>
<dbReference type="RefSeq" id="WP_069126593.1">
    <property type="nucleotide sequence ID" value="NZ_CBCPJR010000008.1"/>
</dbReference>
<dbReference type="KEGG" id="bths:CNY62_02075"/>
<proteinExistence type="predicted"/>
<evidence type="ECO:0000313" key="2">
    <source>
        <dbReference type="Proteomes" id="UP000243591"/>
    </source>
</evidence>
<dbReference type="Proteomes" id="UP000243591">
    <property type="component" value="Chromosome"/>
</dbReference>
<organism evidence="1 2">
    <name type="scientific">Brochothrix thermosphacta</name>
    <name type="common">Microbacterium thermosphactum</name>
    <dbReference type="NCBI Taxonomy" id="2756"/>
    <lineage>
        <taxon>Bacteria</taxon>
        <taxon>Bacillati</taxon>
        <taxon>Bacillota</taxon>
        <taxon>Bacilli</taxon>
        <taxon>Bacillales</taxon>
        <taxon>Listeriaceae</taxon>
        <taxon>Brochothrix</taxon>
    </lineage>
</organism>
<accession>A0A1D2LTJ3</accession>